<dbReference type="SMART" id="SM00028">
    <property type="entry name" value="TPR"/>
    <property type="match status" value="2"/>
</dbReference>
<gene>
    <name evidence="3" type="ORF">HNP25_002876</name>
</gene>
<sequence length="285" mass="31569">MQKSFIIIIVIAFGLVGGLYSLPKVVVSDEKRKLEQSSNEVPAATANRDKPTASKTEESESHGATLSVEQQRVIAQLKGSYLNGSTAKVKMKAADELIAKFVEYTRFDSAAYYAEEVANKIEPSETNWMKAGNLYYEAFTYSLQAEKTTVLGEKAREIFTKVLAKNPENLLAKTNMAMTYVSTSTPMQGITMLREVIAKEPDYEPALFSLGILSIRSNQFGKAVERFKQILKNNPSNSKAALNLGYCLAELDRKEEAKEILEKVLNNSTDSQEKAAANEILSKLK</sequence>
<keyword evidence="4" id="KW-1185">Reference proteome</keyword>
<comment type="caution">
    <text evidence="3">The sequence shown here is derived from an EMBL/GenBank/DDBJ whole genome shotgun (WGS) entry which is preliminary data.</text>
</comment>
<dbReference type="InterPro" id="IPR019734">
    <property type="entry name" value="TPR_rpt"/>
</dbReference>
<reference evidence="3 4" key="1">
    <citation type="submission" date="2020-08" db="EMBL/GenBank/DDBJ databases">
        <title>Functional genomics of gut bacteria from endangered species of beetles.</title>
        <authorList>
            <person name="Carlos-Shanley C."/>
        </authorList>
    </citation>
    <scope>NUCLEOTIDE SEQUENCE [LARGE SCALE GENOMIC DNA]</scope>
    <source>
        <strain evidence="3 4">S00070</strain>
    </source>
</reference>
<dbReference type="InterPro" id="IPR011990">
    <property type="entry name" value="TPR-like_helical_dom_sf"/>
</dbReference>
<evidence type="ECO:0000313" key="3">
    <source>
        <dbReference type="EMBL" id="MBB6004213.1"/>
    </source>
</evidence>
<dbReference type="Gene3D" id="1.25.40.10">
    <property type="entry name" value="Tetratricopeptide repeat domain"/>
    <property type="match status" value="1"/>
</dbReference>
<proteinExistence type="predicted"/>
<feature type="repeat" description="TPR" evidence="1">
    <location>
        <begin position="204"/>
        <end position="237"/>
    </location>
</feature>
<evidence type="ECO:0000256" key="2">
    <source>
        <dbReference type="SAM" id="MobiDB-lite"/>
    </source>
</evidence>
<keyword evidence="1" id="KW-0802">TPR repeat</keyword>
<accession>A0A841ET48</accession>
<dbReference type="Proteomes" id="UP000524404">
    <property type="component" value="Unassembled WGS sequence"/>
</dbReference>
<dbReference type="Pfam" id="PF14559">
    <property type="entry name" value="TPR_19"/>
    <property type="match status" value="1"/>
</dbReference>
<dbReference type="EMBL" id="JACHKT010000020">
    <property type="protein sequence ID" value="MBB6004213.1"/>
    <property type="molecule type" value="Genomic_DNA"/>
</dbReference>
<dbReference type="RefSeq" id="WP_184135075.1">
    <property type="nucleotide sequence ID" value="NZ_JACHKT010000020.1"/>
</dbReference>
<name>A0A841ET48_9BACT</name>
<organism evidence="3 4">
    <name type="scientific">Arcicella rosea</name>
    <dbReference type="NCBI Taxonomy" id="502909"/>
    <lineage>
        <taxon>Bacteria</taxon>
        <taxon>Pseudomonadati</taxon>
        <taxon>Bacteroidota</taxon>
        <taxon>Cytophagia</taxon>
        <taxon>Cytophagales</taxon>
        <taxon>Flectobacillaceae</taxon>
        <taxon>Arcicella</taxon>
    </lineage>
</organism>
<protein>
    <submittedName>
        <fullName evidence="3">Tetratricopeptide (TPR) repeat protein</fullName>
    </submittedName>
</protein>
<dbReference type="AlphaFoldDB" id="A0A841ET48"/>
<dbReference type="PANTHER" id="PTHR12558">
    <property type="entry name" value="CELL DIVISION CYCLE 16,23,27"/>
    <property type="match status" value="1"/>
</dbReference>
<dbReference type="SUPFAM" id="SSF48452">
    <property type="entry name" value="TPR-like"/>
    <property type="match status" value="1"/>
</dbReference>
<feature type="compositionally biased region" description="Basic and acidic residues" evidence="2">
    <location>
        <begin position="47"/>
        <end position="61"/>
    </location>
</feature>
<evidence type="ECO:0000313" key="4">
    <source>
        <dbReference type="Proteomes" id="UP000524404"/>
    </source>
</evidence>
<feature type="region of interest" description="Disordered" evidence="2">
    <location>
        <begin position="36"/>
        <end position="65"/>
    </location>
</feature>
<dbReference type="PANTHER" id="PTHR12558:SF13">
    <property type="entry name" value="CELL DIVISION CYCLE PROTEIN 27 HOMOLOG"/>
    <property type="match status" value="1"/>
</dbReference>
<evidence type="ECO:0000256" key="1">
    <source>
        <dbReference type="PROSITE-ProRule" id="PRU00339"/>
    </source>
</evidence>
<dbReference type="PROSITE" id="PS50005">
    <property type="entry name" value="TPR"/>
    <property type="match status" value="1"/>
</dbReference>